<dbReference type="Gene3D" id="2.30.30.40">
    <property type="entry name" value="SH3 Domains"/>
    <property type="match status" value="1"/>
</dbReference>
<organism evidence="3 4">
    <name type="scientific">Gemmobacter fulvus</name>
    <dbReference type="NCBI Taxonomy" id="2840474"/>
    <lineage>
        <taxon>Bacteria</taxon>
        <taxon>Pseudomonadati</taxon>
        <taxon>Pseudomonadota</taxon>
        <taxon>Alphaproteobacteria</taxon>
        <taxon>Rhodobacterales</taxon>
        <taxon>Paracoccaceae</taxon>
        <taxon>Gemmobacter</taxon>
    </lineage>
</organism>
<evidence type="ECO:0000256" key="1">
    <source>
        <dbReference type="SAM" id="SignalP"/>
    </source>
</evidence>
<feature type="chain" id="PRO_5037306966" evidence="1">
    <location>
        <begin position="19"/>
        <end position="200"/>
    </location>
</feature>
<evidence type="ECO:0000313" key="4">
    <source>
        <dbReference type="Proteomes" id="UP000679352"/>
    </source>
</evidence>
<dbReference type="EMBL" id="CP076361">
    <property type="protein sequence ID" value="QWK89308.1"/>
    <property type="molecule type" value="Genomic_DNA"/>
</dbReference>
<dbReference type="InterPro" id="IPR003646">
    <property type="entry name" value="SH3-like_bac-type"/>
</dbReference>
<dbReference type="KEGG" id="gfu:KM031_10575"/>
<sequence length="200" mass="20572">MIRAALLILGIAAAPATADTLPALFDVSGVSAGDSLNIRAEASSKAPVIGTLARDEKAVELVALSKSGTWGQINAGEATGWVYLKYLSRQPGEDWAQIARTMRCFGTEPFWSLTLSPGAADVRLEQPGMDEVRMALGAHGDGKASFGTDAQGGEIAMVAQACSDGMSDRAFGISMTGTLRPGLNGAAEPAALTGCCTLKP</sequence>
<dbReference type="AlphaFoldDB" id="A0A975P5B9"/>
<feature type="domain" description="SH3b" evidence="2">
    <location>
        <begin position="34"/>
        <end position="88"/>
    </location>
</feature>
<keyword evidence="4" id="KW-1185">Reference proteome</keyword>
<evidence type="ECO:0000259" key="2">
    <source>
        <dbReference type="Pfam" id="PF08239"/>
    </source>
</evidence>
<protein>
    <submittedName>
        <fullName evidence="3">SH3 domain-containing protein</fullName>
    </submittedName>
</protein>
<gene>
    <name evidence="3" type="ORF">KM031_10575</name>
</gene>
<feature type="signal peptide" evidence="1">
    <location>
        <begin position="1"/>
        <end position="18"/>
    </location>
</feature>
<name>A0A975P5B9_9RHOB</name>
<dbReference type="RefSeq" id="WP_215504927.1">
    <property type="nucleotide sequence ID" value="NZ_CP076361.1"/>
</dbReference>
<evidence type="ECO:0000313" key="3">
    <source>
        <dbReference type="EMBL" id="QWK89308.1"/>
    </source>
</evidence>
<keyword evidence="1" id="KW-0732">Signal</keyword>
<dbReference type="Pfam" id="PF08239">
    <property type="entry name" value="SH3_3"/>
    <property type="match status" value="1"/>
</dbReference>
<accession>A0A975P5B9</accession>
<reference evidence="3" key="1">
    <citation type="submission" date="2021-06" db="EMBL/GenBank/DDBJ databases">
        <title>Direct submission.</title>
        <authorList>
            <person name="Lee C.-S."/>
            <person name="Jin L."/>
        </authorList>
    </citation>
    <scope>NUCLEOTIDE SEQUENCE</scope>
    <source>
        <strain evidence="3">Con5</strain>
    </source>
</reference>
<dbReference type="Proteomes" id="UP000679352">
    <property type="component" value="Chromosome"/>
</dbReference>
<proteinExistence type="predicted"/>